<protein>
    <recommendedName>
        <fullName evidence="4">Nitroreductase domain-containing protein</fullName>
    </recommendedName>
</protein>
<organism evidence="2 3">
    <name type="scientific">Lacrimispora amygdalina</name>
    <dbReference type="NCBI Taxonomy" id="253257"/>
    <lineage>
        <taxon>Bacteria</taxon>
        <taxon>Bacillati</taxon>
        <taxon>Bacillota</taxon>
        <taxon>Clostridia</taxon>
        <taxon>Lachnospirales</taxon>
        <taxon>Lachnospiraceae</taxon>
        <taxon>Lacrimispora</taxon>
    </lineage>
</organism>
<reference evidence="2 3" key="1">
    <citation type="submission" date="2018-07" db="EMBL/GenBank/DDBJ databases">
        <title>New species, Clostridium PI-S10-A1B.</title>
        <authorList>
            <person name="Krishna G."/>
            <person name="Summeta K."/>
            <person name="Shikha S."/>
            <person name="Prabhu P.B."/>
            <person name="Suresh K."/>
        </authorList>
    </citation>
    <scope>NUCLEOTIDE SEQUENCE [LARGE SCALE GENOMIC DNA]</scope>
    <source>
        <strain evidence="2 3">PI-S10-A1B</strain>
    </source>
</reference>
<dbReference type="Gene3D" id="3.40.109.10">
    <property type="entry name" value="NADH Oxidase"/>
    <property type="match status" value="1"/>
</dbReference>
<evidence type="ECO:0000256" key="1">
    <source>
        <dbReference type="SAM" id="Phobius"/>
    </source>
</evidence>
<dbReference type="AlphaFoldDB" id="A0A3E2N8F4"/>
<evidence type="ECO:0000313" key="3">
    <source>
        <dbReference type="Proteomes" id="UP000260680"/>
    </source>
</evidence>
<feature type="transmembrane region" description="Helical" evidence="1">
    <location>
        <begin position="12"/>
        <end position="36"/>
    </location>
</feature>
<dbReference type="Proteomes" id="UP000260680">
    <property type="component" value="Unassembled WGS sequence"/>
</dbReference>
<keyword evidence="1" id="KW-1133">Transmembrane helix</keyword>
<comment type="caution">
    <text evidence="2">The sequence shown here is derived from an EMBL/GenBank/DDBJ whole genome shotgun (WGS) entry which is preliminary data.</text>
</comment>
<dbReference type="OrthoDB" id="5149792at2"/>
<dbReference type="GO" id="GO:0016491">
    <property type="term" value="F:oxidoreductase activity"/>
    <property type="evidence" value="ECO:0007669"/>
    <property type="project" value="InterPro"/>
</dbReference>
<accession>A0A3E2N8F4</accession>
<dbReference type="InterPro" id="IPR050461">
    <property type="entry name" value="Nitroreductase_HadB/RutE"/>
</dbReference>
<name>A0A3E2N8F4_9FIRM</name>
<evidence type="ECO:0000313" key="2">
    <source>
        <dbReference type="EMBL" id="RFZ77171.1"/>
    </source>
</evidence>
<dbReference type="InterPro" id="IPR000415">
    <property type="entry name" value="Nitroreductase-like"/>
</dbReference>
<evidence type="ECO:0008006" key="4">
    <source>
        <dbReference type="Google" id="ProtNLM"/>
    </source>
</evidence>
<dbReference type="RefSeq" id="WP_117418663.1">
    <property type="nucleotide sequence ID" value="NZ_QOHO01000066.1"/>
</dbReference>
<proteinExistence type="predicted"/>
<gene>
    <name evidence="2" type="ORF">DS742_19610</name>
</gene>
<keyword evidence="1" id="KW-0472">Membrane</keyword>
<sequence length="398" mass="44812">MKTRTGRKNLFKIFKSAAGLILLIMFGLFILGGGFMKQSYLEPWDKNYAAKYTDPRIRLAAAGLLAANNHNMQPWKVKLDKADPMVFYLYADSLRTTKEVDPLYRQMMITQGTFLEYVRVAGEKEGFHADIAVFPEGEYEEGDLLSSMDKKPVAKITLSPAKPEESPFYNGMFLADTNRGNYKKKAPDSLQISKLTKLPDENGLSIKFYTGKADLYKIGNYVMESAKTEAGVTRVMDESNGIFRANEREKNKYRWGYSVEGQGASGIRRYLLQGLITLFPSINEGKGASQNFIHYTKTAVDHTPAYAVITTSGNSRTDQVLSGMLYSRMILTGHTLGLAMQPLSQVLEEYPEMKQPYDDFRYDYAGQGQTIQMLLRIGEPETSAPNSMRRDVLSLIVE</sequence>
<dbReference type="PANTHER" id="PTHR43543">
    <property type="entry name" value="MALONIC SEMIALDEHYDE REDUCTASE RUTE-RELATED"/>
    <property type="match status" value="1"/>
</dbReference>
<dbReference type="EMBL" id="QOHO01000066">
    <property type="protein sequence ID" value="RFZ77171.1"/>
    <property type="molecule type" value="Genomic_DNA"/>
</dbReference>
<keyword evidence="1" id="KW-0812">Transmembrane</keyword>
<dbReference type="PANTHER" id="PTHR43543:SF1">
    <property type="entry name" value="MALONIC SEMIALDEHYDE REDUCTASE RUTE-RELATED"/>
    <property type="match status" value="1"/>
</dbReference>
<dbReference type="SUPFAM" id="SSF55469">
    <property type="entry name" value="FMN-dependent nitroreductase-like"/>
    <property type="match status" value="1"/>
</dbReference>